<dbReference type="Pfam" id="PF00352">
    <property type="entry name" value="TBP"/>
    <property type="match status" value="2"/>
</dbReference>
<evidence type="ECO:0000256" key="2">
    <source>
        <dbReference type="ARBA" id="ARBA00023125"/>
    </source>
</evidence>
<dbReference type="InterPro" id="IPR000814">
    <property type="entry name" value="TBP"/>
</dbReference>
<keyword evidence="2" id="KW-0238">DNA-binding</keyword>
<gene>
    <name evidence="4" type="ORF">CYMTET_44320</name>
</gene>
<dbReference type="SUPFAM" id="SSF55945">
    <property type="entry name" value="TATA-box binding protein-like"/>
    <property type="match status" value="2"/>
</dbReference>
<dbReference type="PANTHER" id="PTHR10126">
    <property type="entry name" value="TATA-BOX BINDING PROTEIN"/>
    <property type="match status" value="1"/>
</dbReference>
<evidence type="ECO:0000313" key="4">
    <source>
        <dbReference type="EMBL" id="KAK3246099.1"/>
    </source>
</evidence>
<dbReference type="Gene3D" id="3.30.310.10">
    <property type="entry name" value="TATA-Binding Protein"/>
    <property type="match status" value="2"/>
</dbReference>
<proteinExistence type="inferred from homology"/>
<organism evidence="4 5">
    <name type="scientific">Cymbomonas tetramitiformis</name>
    <dbReference type="NCBI Taxonomy" id="36881"/>
    <lineage>
        <taxon>Eukaryota</taxon>
        <taxon>Viridiplantae</taxon>
        <taxon>Chlorophyta</taxon>
        <taxon>Pyramimonadophyceae</taxon>
        <taxon>Pyramimonadales</taxon>
        <taxon>Pyramimonadaceae</taxon>
        <taxon>Cymbomonas</taxon>
    </lineage>
</organism>
<keyword evidence="3" id="KW-0804">Transcription</keyword>
<dbReference type="EMBL" id="LGRX02030095">
    <property type="protein sequence ID" value="KAK3246099.1"/>
    <property type="molecule type" value="Genomic_DNA"/>
</dbReference>
<dbReference type="GO" id="GO:0006352">
    <property type="term" value="P:DNA-templated transcription initiation"/>
    <property type="evidence" value="ECO:0007669"/>
    <property type="project" value="InterPro"/>
</dbReference>
<dbReference type="InterPro" id="IPR012295">
    <property type="entry name" value="TBP_dom_sf"/>
</dbReference>
<dbReference type="Proteomes" id="UP001190700">
    <property type="component" value="Unassembled WGS sequence"/>
</dbReference>
<evidence type="ECO:0000256" key="3">
    <source>
        <dbReference type="ARBA" id="ARBA00023163"/>
    </source>
</evidence>
<keyword evidence="5" id="KW-1185">Reference proteome</keyword>
<name>A0AAE0EZN9_9CHLO</name>
<evidence type="ECO:0000256" key="1">
    <source>
        <dbReference type="ARBA" id="ARBA00005560"/>
    </source>
</evidence>
<dbReference type="PRINTS" id="PR00686">
    <property type="entry name" value="TIFACTORIID"/>
</dbReference>
<sequence>MLSKESLSALGAMQRDEIYICNLVVTASFIADLDLHNFARVVGGTYRPSKFAAVRFRVKHPKCTMLVFGSGKCVCIGCMSVGMAEAAINQCFRQVCKITRTARISDISVQNIVSHTNMKRRVDLLKMAKENGLNTNYDPELFPGLRMSLQEQNARACIFFQGNVVVTGCKNFETLARVWSIVKKRTEPYTQHAVSTKEDTSPRQDPRFAPAHFDHLTHTATSVTRQLDRLTYECEMEVCE</sequence>
<accession>A0AAE0EZN9</accession>
<dbReference type="GO" id="GO:0003677">
    <property type="term" value="F:DNA binding"/>
    <property type="evidence" value="ECO:0007669"/>
    <property type="project" value="UniProtKB-KW"/>
</dbReference>
<evidence type="ECO:0000313" key="5">
    <source>
        <dbReference type="Proteomes" id="UP001190700"/>
    </source>
</evidence>
<comment type="similarity">
    <text evidence="1">Belongs to the TBP family.</text>
</comment>
<protein>
    <recommendedName>
        <fullName evidence="6">TATA-box binding protein</fullName>
    </recommendedName>
</protein>
<reference evidence="4 5" key="1">
    <citation type="journal article" date="2015" name="Genome Biol. Evol.">
        <title>Comparative Genomics of a Bacterivorous Green Alga Reveals Evolutionary Causalities and Consequences of Phago-Mixotrophic Mode of Nutrition.</title>
        <authorList>
            <person name="Burns J.A."/>
            <person name="Paasch A."/>
            <person name="Narechania A."/>
            <person name="Kim E."/>
        </authorList>
    </citation>
    <scope>NUCLEOTIDE SEQUENCE [LARGE SCALE GENOMIC DNA]</scope>
    <source>
        <strain evidence="4 5">PLY_AMNH</strain>
    </source>
</reference>
<dbReference type="AlphaFoldDB" id="A0AAE0EZN9"/>
<evidence type="ECO:0008006" key="6">
    <source>
        <dbReference type="Google" id="ProtNLM"/>
    </source>
</evidence>
<comment type="caution">
    <text evidence="4">The sequence shown here is derived from an EMBL/GenBank/DDBJ whole genome shotgun (WGS) entry which is preliminary data.</text>
</comment>